<dbReference type="Pfam" id="PF07963">
    <property type="entry name" value="N_methyl"/>
    <property type="match status" value="1"/>
</dbReference>
<reference evidence="4" key="1">
    <citation type="submission" date="2024-06" db="EMBL/GenBank/DDBJ databases">
        <title>Genome sequence of Vogesella sp. MAHUQ-64.</title>
        <authorList>
            <person name="Huq M.A."/>
        </authorList>
    </citation>
    <scope>NUCLEOTIDE SEQUENCE</scope>
    <source>
        <strain evidence="4">MAHUQ-64</strain>
    </source>
</reference>
<sequence length="147" mass="16254">MFTRCRKASGSTASPTGSGNGRRRRWSAGFTLIELIVVMVIISLLLTIAVPRYLDSVARAREAVLLSDLSTMRDAIDKYYGDRARYPDSLQALVTDRYLRKLPADPFTDTETSWVVVPPDDPSKGGVYDVRSGAEGETRDGTPLREL</sequence>
<dbReference type="Gene3D" id="3.30.700.10">
    <property type="entry name" value="Glycoprotein, Type 4 Pilin"/>
    <property type="match status" value="1"/>
</dbReference>
<keyword evidence="5" id="KW-1185">Reference proteome</keyword>
<keyword evidence="1" id="KW-0488">Methylation</keyword>
<dbReference type="InterPro" id="IPR012902">
    <property type="entry name" value="N_methyl_site"/>
</dbReference>
<dbReference type="PANTHER" id="PTHR30093">
    <property type="entry name" value="GENERAL SECRETION PATHWAY PROTEIN G"/>
    <property type="match status" value="1"/>
</dbReference>
<dbReference type="PANTHER" id="PTHR30093:SF47">
    <property type="entry name" value="TYPE IV PILUS NON-CORE MINOR PILIN PILE"/>
    <property type="match status" value="1"/>
</dbReference>
<dbReference type="EMBL" id="JBEFLD010000009">
    <property type="protein sequence ID" value="MEQ6292123.1"/>
    <property type="molecule type" value="Genomic_DNA"/>
</dbReference>
<keyword evidence="3" id="KW-0472">Membrane</keyword>
<feature type="transmembrane region" description="Helical" evidence="3">
    <location>
        <begin position="32"/>
        <end position="54"/>
    </location>
</feature>
<name>A0ABV1M7G5_9NEIS</name>
<gene>
    <name evidence="4" type="ORF">ABNW52_16025</name>
</gene>
<keyword evidence="3" id="KW-0812">Transmembrane</keyword>
<dbReference type="NCBIfam" id="TIGR02532">
    <property type="entry name" value="IV_pilin_GFxxxE"/>
    <property type="match status" value="1"/>
</dbReference>
<evidence type="ECO:0000313" key="4">
    <source>
        <dbReference type="EMBL" id="MEQ6292123.1"/>
    </source>
</evidence>
<dbReference type="RefSeq" id="WP_349590352.1">
    <property type="nucleotide sequence ID" value="NZ_JBEFLD010000009.1"/>
</dbReference>
<dbReference type="InterPro" id="IPR000983">
    <property type="entry name" value="Bac_GSPG_pilin"/>
</dbReference>
<organism evidence="4 5">
    <name type="scientific">Vogesella oryzagri</name>
    <dbReference type="NCBI Taxonomy" id="3160864"/>
    <lineage>
        <taxon>Bacteria</taxon>
        <taxon>Pseudomonadati</taxon>
        <taxon>Pseudomonadota</taxon>
        <taxon>Betaproteobacteria</taxon>
        <taxon>Neisseriales</taxon>
        <taxon>Chromobacteriaceae</taxon>
        <taxon>Vogesella</taxon>
    </lineage>
</organism>
<proteinExistence type="predicted"/>
<dbReference type="PROSITE" id="PS00409">
    <property type="entry name" value="PROKAR_NTER_METHYL"/>
    <property type="match status" value="1"/>
</dbReference>
<feature type="region of interest" description="Disordered" evidence="2">
    <location>
        <begin position="1"/>
        <end position="23"/>
    </location>
</feature>
<accession>A0ABV1M7G5</accession>
<dbReference type="Proteomes" id="UP001433638">
    <property type="component" value="Unassembled WGS sequence"/>
</dbReference>
<evidence type="ECO:0000256" key="3">
    <source>
        <dbReference type="SAM" id="Phobius"/>
    </source>
</evidence>
<evidence type="ECO:0000256" key="1">
    <source>
        <dbReference type="ARBA" id="ARBA00022481"/>
    </source>
</evidence>
<feature type="region of interest" description="Disordered" evidence="2">
    <location>
        <begin position="118"/>
        <end position="147"/>
    </location>
</feature>
<comment type="caution">
    <text evidence="4">The sequence shown here is derived from an EMBL/GenBank/DDBJ whole genome shotgun (WGS) entry which is preliminary data.</text>
</comment>
<feature type="compositionally biased region" description="Low complexity" evidence="2">
    <location>
        <begin position="8"/>
        <end position="17"/>
    </location>
</feature>
<keyword evidence="3" id="KW-1133">Transmembrane helix</keyword>
<protein>
    <submittedName>
        <fullName evidence="4">Prepilin-type N-terminal cleavage/methylation domain-containing protein</fullName>
    </submittedName>
</protein>
<dbReference type="InterPro" id="IPR045584">
    <property type="entry name" value="Pilin-like"/>
</dbReference>
<feature type="compositionally biased region" description="Basic and acidic residues" evidence="2">
    <location>
        <begin position="132"/>
        <end position="147"/>
    </location>
</feature>
<evidence type="ECO:0000256" key="2">
    <source>
        <dbReference type="SAM" id="MobiDB-lite"/>
    </source>
</evidence>
<dbReference type="SUPFAM" id="SSF54523">
    <property type="entry name" value="Pili subunits"/>
    <property type="match status" value="1"/>
</dbReference>
<evidence type="ECO:0000313" key="5">
    <source>
        <dbReference type="Proteomes" id="UP001433638"/>
    </source>
</evidence>
<dbReference type="PRINTS" id="PR00813">
    <property type="entry name" value="BCTERIALGSPG"/>
</dbReference>